<evidence type="ECO:0000256" key="1">
    <source>
        <dbReference type="SAM" id="MobiDB-lite"/>
    </source>
</evidence>
<comment type="caution">
    <text evidence="2">The sequence shown here is derived from an EMBL/GenBank/DDBJ whole genome shotgun (WGS) entry which is preliminary data.</text>
</comment>
<feature type="region of interest" description="Disordered" evidence="1">
    <location>
        <begin position="16"/>
        <end position="78"/>
    </location>
</feature>
<protein>
    <submittedName>
        <fullName evidence="2">Uncharacterized protein</fullName>
    </submittedName>
</protein>
<proteinExistence type="predicted"/>
<dbReference type="Proteomes" id="UP001500034">
    <property type="component" value="Unassembled WGS sequence"/>
</dbReference>
<sequence>MEGEPGQYLAALRAEVAPQAQHIADGDDDRDDREAGQHPLHGTSPPSGRTWDGMAGGGDMWGMQQTLRGRARVRQCDL</sequence>
<name>A0ABP7RQJ7_9ACTN</name>
<keyword evidence="3" id="KW-1185">Reference proteome</keyword>
<reference evidence="3" key="1">
    <citation type="journal article" date="2019" name="Int. J. Syst. Evol. Microbiol.">
        <title>The Global Catalogue of Microorganisms (GCM) 10K type strain sequencing project: providing services to taxonomists for standard genome sequencing and annotation.</title>
        <authorList>
            <consortium name="The Broad Institute Genomics Platform"/>
            <consortium name="The Broad Institute Genome Sequencing Center for Infectious Disease"/>
            <person name="Wu L."/>
            <person name="Ma J."/>
        </authorList>
    </citation>
    <scope>NUCLEOTIDE SEQUENCE [LARGE SCALE GENOMIC DNA]</scope>
    <source>
        <strain evidence="3">JCM 17027</strain>
    </source>
</reference>
<evidence type="ECO:0000313" key="3">
    <source>
        <dbReference type="Proteomes" id="UP001500034"/>
    </source>
</evidence>
<organism evidence="2 3">
    <name type="scientific">Streptomyces marokkonensis</name>
    <dbReference type="NCBI Taxonomy" id="324855"/>
    <lineage>
        <taxon>Bacteria</taxon>
        <taxon>Bacillati</taxon>
        <taxon>Actinomycetota</taxon>
        <taxon>Actinomycetes</taxon>
        <taxon>Kitasatosporales</taxon>
        <taxon>Streptomycetaceae</taxon>
        <taxon>Streptomyces</taxon>
    </lineage>
</organism>
<evidence type="ECO:0000313" key="2">
    <source>
        <dbReference type="EMBL" id="GAA4000867.1"/>
    </source>
</evidence>
<gene>
    <name evidence="2" type="ORF">GCM10022384_54780</name>
</gene>
<feature type="compositionally biased region" description="Basic residues" evidence="1">
    <location>
        <begin position="69"/>
        <end position="78"/>
    </location>
</feature>
<accession>A0ABP7RQJ7</accession>
<dbReference type="EMBL" id="BAABCQ010000141">
    <property type="protein sequence ID" value="GAA4000867.1"/>
    <property type="molecule type" value="Genomic_DNA"/>
</dbReference>